<dbReference type="GO" id="GO:0017004">
    <property type="term" value="P:cytochrome complex assembly"/>
    <property type="evidence" value="ECO:0007669"/>
    <property type="project" value="UniProtKB-KW"/>
</dbReference>
<feature type="region of interest" description="Disordered" evidence="6">
    <location>
        <begin position="21"/>
        <end position="66"/>
    </location>
</feature>
<comment type="subcellular location">
    <subcellularLocation>
        <location evidence="1">Cell envelope</location>
    </subcellularLocation>
</comment>
<evidence type="ECO:0000256" key="2">
    <source>
        <dbReference type="ARBA" id="ARBA00022748"/>
    </source>
</evidence>
<dbReference type="RefSeq" id="WP_012015510.1">
    <property type="nucleotide sequence ID" value="NC_009380.1"/>
</dbReference>
<evidence type="ECO:0000313" key="9">
    <source>
        <dbReference type="EMBL" id="ABP56746.1"/>
    </source>
</evidence>
<dbReference type="InterPro" id="IPR050553">
    <property type="entry name" value="Thioredoxin_ResA/DsbE_sf"/>
</dbReference>
<sequence length="204" mass="21367">MRTRLVALLVPALLAVAGCTGTGPENTPVTRDEAAQSRPSPFADCSGLTADRPSAPSATPAPGGTPLPELTLTCFTGGASVDLHQLRGPAVINLWASWCAPCRAELPAFQRLSERAEGQLTVVGVNMRDTRSGAQSIGEDFGVRFPILIDQGEALQRALERKAIPMTVLVDANSQIQHVDVSGALDDARLAELVGVHLSVAVPE</sequence>
<dbReference type="EMBL" id="CP000667">
    <property type="protein sequence ID" value="ABP56746.1"/>
    <property type="molecule type" value="Genomic_DNA"/>
</dbReference>
<dbReference type="PANTHER" id="PTHR42852:SF6">
    <property type="entry name" value="THIOL:DISULFIDE INTERCHANGE PROTEIN DSBE"/>
    <property type="match status" value="1"/>
</dbReference>
<dbReference type="GO" id="GO:0016491">
    <property type="term" value="F:oxidoreductase activity"/>
    <property type="evidence" value="ECO:0007669"/>
    <property type="project" value="InterPro"/>
</dbReference>
<gene>
    <name evidence="9" type="ordered locus">Strop_4318</name>
</gene>
<dbReference type="AlphaFoldDB" id="A4XCT9"/>
<dbReference type="InterPro" id="IPR013766">
    <property type="entry name" value="Thioredoxin_domain"/>
</dbReference>
<dbReference type="STRING" id="369723.Strop_4318"/>
<dbReference type="HOGENOM" id="CLU_042529_11_1_11"/>
<dbReference type="PROSITE" id="PS00194">
    <property type="entry name" value="THIOREDOXIN_1"/>
    <property type="match status" value="1"/>
</dbReference>
<name>A4XCT9_SALTO</name>
<keyword evidence="4" id="KW-1015">Disulfide bond</keyword>
<feature type="chain" id="PRO_5039338482" evidence="7">
    <location>
        <begin position="18"/>
        <end position="204"/>
    </location>
</feature>
<keyword evidence="5" id="KW-0676">Redox-active center</keyword>
<evidence type="ECO:0000256" key="6">
    <source>
        <dbReference type="SAM" id="MobiDB-lite"/>
    </source>
</evidence>
<dbReference type="Proteomes" id="UP000000235">
    <property type="component" value="Chromosome"/>
</dbReference>
<dbReference type="PANTHER" id="PTHR42852">
    <property type="entry name" value="THIOL:DISULFIDE INTERCHANGE PROTEIN DSBE"/>
    <property type="match status" value="1"/>
</dbReference>
<evidence type="ECO:0000256" key="7">
    <source>
        <dbReference type="SAM" id="SignalP"/>
    </source>
</evidence>
<evidence type="ECO:0000259" key="8">
    <source>
        <dbReference type="PROSITE" id="PS51352"/>
    </source>
</evidence>
<dbReference type="eggNOG" id="COG0526">
    <property type="taxonomic scope" value="Bacteria"/>
</dbReference>
<protein>
    <submittedName>
        <fullName evidence="9">Alkyl hydroperoxide reductase/ Thiol specific antioxidant/ Mal allergen</fullName>
    </submittedName>
</protein>
<keyword evidence="3" id="KW-0812">Transmembrane</keyword>
<keyword evidence="10" id="KW-1185">Reference proteome</keyword>
<dbReference type="PATRIC" id="fig|369723.5.peg.4465"/>
<dbReference type="Pfam" id="PF08534">
    <property type="entry name" value="Redoxin"/>
    <property type="match status" value="1"/>
</dbReference>
<keyword evidence="3" id="KW-0735">Signal-anchor</keyword>
<dbReference type="KEGG" id="stp:Strop_4318"/>
<evidence type="ECO:0000256" key="5">
    <source>
        <dbReference type="ARBA" id="ARBA00023284"/>
    </source>
</evidence>
<keyword evidence="7" id="KW-0732">Signal</keyword>
<evidence type="ECO:0000256" key="3">
    <source>
        <dbReference type="ARBA" id="ARBA00022968"/>
    </source>
</evidence>
<dbReference type="InterPro" id="IPR013740">
    <property type="entry name" value="Redoxin"/>
</dbReference>
<keyword evidence="2" id="KW-0201">Cytochrome c-type biogenesis</keyword>
<dbReference type="CDD" id="cd02966">
    <property type="entry name" value="TlpA_like_family"/>
    <property type="match status" value="1"/>
</dbReference>
<dbReference type="Gene3D" id="3.40.30.10">
    <property type="entry name" value="Glutaredoxin"/>
    <property type="match status" value="1"/>
</dbReference>
<reference evidence="10" key="1">
    <citation type="journal article" date="2007" name="Proc. Natl. Acad. Sci. U.S.A.">
        <title>Genome sequencing reveals complex secondary metabolome in the marine actinomycete Salinispora tropica.</title>
        <authorList>
            <person name="Udwary D.W."/>
            <person name="Zeigler L."/>
            <person name="Asolkar R.N."/>
            <person name="Singan V."/>
            <person name="Lapidus A."/>
            <person name="Fenical W."/>
            <person name="Jensen P.R."/>
            <person name="Moore B.S."/>
        </authorList>
    </citation>
    <scope>NUCLEOTIDE SEQUENCE [LARGE SCALE GENOMIC DNA]</scope>
    <source>
        <strain evidence="10">ATCC BAA-916 / DSM 44818 / CNB-440</strain>
    </source>
</reference>
<dbReference type="InterPro" id="IPR017937">
    <property type="entry name" value="Thioredoxin_CS"/>
</dbReference>
<dbReference type="PROSITE" id="PS51257">
    <property type="entry name" value="PROKAR_LIPOPROTEIN"/>
    <property type="match status" value="1"/>
</dbReference>
<evidence type="ECO:0000256" key="4">
    <source>
        <dbReference type="ARBA" id="ARBA00023157"/>
    </source>
</evidence>
<dbReference type="PROSITE" id="PS51352">
    <property type="entry name" value="THIOREDOXIN_2"/>
    <property type="match status" value="1"/>
</dbReference>
<dbReference type="InterPro" id="IPR036249">
    <property type="entry name" value="Thioredoxin-like_sf"/>
</dbReference>
<evidence type="ECO:0000313" key="10">
    <source>
        <dbReference type="Proteomes" id="UP000000235"/>
    </source>
</evidence>
<feature type="compositionally biased region" description="Low complexity" evidence="6">
    <location>
        <begin position="53"/>
        <end position="66"/>
    </location>
</feature>
<feature type="domain" description="Thioredoxin" evidence="8">
    <location>
        <begin position="61"/>
        <end position="199"/>
    </location>
</feature>
<proteinExistence type="predicted"/>
<organism evidence="9 10">
    <name type="scientific">Salinispora tropica (strain ATCC BAA-916 / DSM 44818 / JCM 13857 / NBRC 105044 / CNB-440)</name>
    <dbReference type="NCBI Taxonomy" id="369723"/>
    <lineage>
        <taxon>Bacteria</taxon>
        <taxon>Bacillati</taxon>
        <taxon>Actinomycetota</taxon>
        <taxon>Actinomycetes</taxon>
        <taxon>Micromonosporales</taxon>
        <taxon>Micromonosporaceae</taxon>
        <taxon>Salinispora</taxon>
    </lineage>
</organism>
<dbReference type="SUPFAM" id="SSF52833">
    <property type="entry name" value="Thioredoxin-like"/>
    <property type="match status" value="1"/>
</dbReference>
<dbReference type="GO" id="GO:0030313">
    <property type="term" value="C:cell envelope"/>
    <property type="evidence" value="ECO:0007669"/>
    <property type="project" value="UniProtKB-SubCell"/>
</dbReference>
<evidence type="ECO:0000256" key="1">
    <source>
        <dbReference type="ARBA" id="ARBA00004196"/>
    </source>
</evidence>
<accession>A4XCT9</accession>
<feature type="signal peptide" evidence="7">
    <location>
        <begin position="1"/>
        <end position="17"/>
    </location>
</feature>